<keyword evidence="2" id="KW-0472">Membrane</keyword>
<feature type="transmembrane region" description="Helical" evidence="2">
    <location>
        <begin position="260"/>
        <end position="283"/>
    </location>
</feature>
<keyword evidence="2" id="KW-0812">Transmembrane</keyword>
<protein>
    <recommendedName>
        <fullName evidence="3">EccD-like transmembrane domain-containing protein</fullName>
    </recommendedName>
</protein>
<dbReference type="eggNOG" id="ENOG50332NS">
    <property type="taxonomic scope" value="Bacteria"/>
</dbReference>
<name>N6XAG2_9ACTO</name>
<reference evidence="4 5" key="1">
    <citation type="submission" date="2013-03" db="EMBL/GenBank/DDBJ databases">
        <title>Reference genome for the Human Microbiome Project.</title>
        <authorList>
            <person name="Aqrawi P."/>
            <person name="Ayvaz T."/>
            <person name="Bess C."/>
            <person name="Blankenburg K."/>
            <person name="Coyle M."/>
            <person name="Deng J."/>
            <person name="Forbes L."/>
            <person name="Fowler G."/>
            <person name="Francisco L."/>
            <person name="Fu Q."/>
            <person name="Gibbs R."/>
            <person name="Gross S."/>
            <person name="Gubbala S."/>
            <person name="Hale W."/>
            <person name="Hemphill L."/>
            <person name="Highlander S."/>
            <person name="Hirani K."/>
            <person name="Jackson L."/>
            <person name="Jakkamsetti A."/>
            <person name="Javaid M."/>
            <person name="Jayaseelan J.C."/>
            <person name="Jiang H."/>
            <person name="Joshi V."/>
            <person name="Korchina V."/>
            <person name="Kovar C."/>
            <person name="Lara F."/>
            <person name="Lee S."/>
            <person name="Liu Y."/>
            <person name="Mata R."/>
            <person name="Mathew T."/>
            <person name="Munidasa M."/>
            <person name="Muzny D."/>
            <person name="Nazareth L."/>
            <person name="Ngo R."/>
            <person name="Nguyen L."/>
            <person name="Nguyen N."/>
            <person name="Okwuonu G."/>
            <person name="Ongeri F."/>
            <person name="Palculict T."/>
            <person name="Patil S."/>
            <person name="Petrosino J."/>
            <person name="Pham C."/>
            <person name="Pham P."/>
            <person name="Pu L.-L."/>
            <person name="Qin X."/>
            <person name="Qu J."/>
            <person name="Reid J."/>
            <person name="Ross M."/>
            <person name="Ruth R."/>
            <person name="Saada N."/>
            <person name="San Lucas F."/>
            <person name="Santibanez J."/>
            <person name="Shang Y."/>
            <person name="Simmons D."/>
            <person name="Song X.-Z."/>
            <person name="Tang L.-Y."/>
            <person name="Thornton R."/>
            <person name="Warren J."/>
            <person name="Weissenberger G."/>
            <person name="Wilczek-Boney K."/>
            <person name="Worley K."/>
            <person name="Youmans B."/>
            <person name="Zhang J."/>
            <person name="Zhang L."/>
            <person name="Zhao Z."/>
            <person name="Zhou C."/>
            <person name="Zhu D."/>
            <person name="Zhu Y."/>
        </authorList>
    </citation>
    <scope>NUCLEOTIDE SEQUENCE [LARGE SCALE GENOMIC DNA]</scope>
    <source>
        <strain evidence="4 5">F0333</strain>
    </source>
</reference>
<feature type="transmembrane region" description="Helical" evidence="2">
    <location>
        <begin position="497"/>
        <end position="524"/>
    </location>
</feature>
<feature type="compositionally biased region" description="Basic and acidic residues" evidence="1">
    <location>
        <begin position="51"/>
        <end position="68"/>
    </location>
</feature>
<feature type="transmembrane region" description="Helical" evidence="2">
    <location>
        <begin position="210"/>
        <end position="229"/>
    </location>
</feature>
<proteinExistence type="predicted"/>
<dbReference type="AlphaFoldDB" id="N6XAG2"/>
<dbReference type="HOGENOM" id="CLU_045788_0_0_11"/>
<evidence type="ECO:0000256" key="2">
    <source>
        <dbReference type="SAM" id="Phobius"/>
    </source>
</evidence>
<dbReference type="EMBL" id="AQHZ01000018">
    <property type="protein sequence ID" value="ENO18133.1"/>
    <property type="molecule type" value="Genomic_DNA"/>
</dbReference>
<feature type="domain" description="EccD-like transmembrane" evidence="3">
    <location>
        <begin position="190"/>
        <end position="526"/>
    </location>
</feature>
<feature type="transmembrane region" description="Helical" evidence="2">
    <location>
        <begin position="410"/>
        <end position="428"/>
    </location>
</feature>
<keyword evidence="5" id="KW-1185">Reference proteome</keyword>
<feature type="transmembrane region" description="Helical" evidence="2">
    <location>
        <begin position="465"/>
        <end position="485"/>
    </location>
</feature>
<feature type="transmembrane region" description="Helical" evidence="2">
    <location>
        <begin position="236"/>
        <end position="254"/>
    </location>
</feature>
<evidence type="ECO:0000313" key="5">
    <source>
        <dbReference type="Proteomes" id="UP000013015"/>
    </source>
</evidence>
<sequence>MDLRTTICPPHTIVGVQVSPPASRSRLHQRRNSDVTTRIQGVEGTPSQSTDPHERIKDRPKDHWDRPSKTLKTNPPTNIRKAQMVQSLASTTVIDQTGAHDYTVPAGTTIAGLMATITVDLSDPSLNVTTADGRKLDGGAVIGHDLPSGSVIALSRQTESRKIAAQVARLNELPWFPSALASTLLLSFLIIAEGSVLVAPLIGLWEPPTALRWLTAILSALICAAAISLERVRTHAWFVLALSLFFGLTATAAIPAETEFAASATQLAIAWWALLASLSAWVIYDFVLGALTSGIWAGIVAVSTITSYYEISFTTLAPLIVAIAVLLTTLTPSLAIRIPETQLLDMPLVTTMVGRLRGPEPAAPSDITMPRVQRTINEGKARTQTLLIACTVLILISAPSLATLMDHQTWEGRATIGVIACSSLLLLITGRNRREHSARIIPQIGALGLIISALTASLVTQTIGTHISALILLLLGCAYIAVALIGTVREPSALIGWILDVCESLSLILLLPAAVYAAGVFTLIRQVAS</sequence>
<evidence type="ECO:0000259" key="3">
    <source>
        <dbReference type="Pfam" id="PF19053"/>
    </source>
</evidence>
<comment type="caution">
    <text evidence="4">The sequence shown here is derived from an EMBL/GenBank/DDBJ whole genome shotgun (WGS) entry which is preliminary data.</text>
</comment>
<feature type="region of interest" description="Disordered" evidence="1">
    <location>
        <begin position="1"/>
        <end position="77"/>
    </location>
</feature>
<dbReference type="Pfam" id="PF19053">
    <property type="entry name" value="EccD"/>
    <property type="match status" value="1"/>
</dbReference>
<keyword evidence="2" id="KW-1133">Transmembrane helix</keyword>
<dbReference type="Proteomes" id="UP000013015">
    <property type="component" value="Unassembled WGS sequence"/>
</dbReference>
<feature type="transmembrane region" description="Helical" evidence="2">
    <location>
        <begin position="290"/>
        <end position="309"/>
    </location>
</feature>
<organism evidence="4 5">
    <name type="scientific">Schaalia cardiffensis F0333</name>
    <dbReference type="NCBI Taxonomy" id="888050"/>
    <lineage>
        <taxon>Bacteria</taxon>
        <taxon>Bacillati</taxon>
        <taxon>Actinomycetota</taxon>
        <taxon>Actinomycetes</taxon>
        <taxon>Actinomycetales</taxon>
        <taxon>Actinomycetaceae</taxon>
        <taxon>Schaalia</taxon>
    </lineage>
</organism>
<dbReference type="InterPro" id="IPR044049">
    <property type="entry name" value="EccD_transm"/>
</dbReference>
<feature type="transmembrane region" description="Helical" evidence="2">
    <location>
        <begin position="440"/>
        <end position="459"/>
    </location>
</feature>
<feature type="transmembrane region" description="Helical" evidence="2">
    <location>
        <begin position="179"/>
        <end position="204"/>
    </location>
</feature>
<dbReference type="STRING" id="888050.HMPREF9004_1164"/>
<dbReference type="PATRIC" id="fig|888050.3.peg.1104"/>
<gene>
    <name evidence="4" type="ORF">HMPREF9004_1164</name>
</gene>
<feature type="transmembrane region" description="Helical" evidence="2">
    <location>
        <begin position="386"/>
        <end position="404"/>
    </location>
</feature>
<accession>N6XAG2</accession>
<feature type="transmembrane region" description="Helical" evidence="2">
    <location>
        <begin position="315"/>
        <end position="336"/>
    </location>
</feature>
<evidence type="ECO:0000256" key="1">
    <source>
        <dbReference type="SAM" id="MobiDB-lite"/>
    </source>
</evidence>
<evidence type="ECO:0000313" key="4">
    <source>
        <dbReference type="EMBL" id="ENO18133.1"/>
    </source>
</evidence>
<feature type="compositionally biased region" description="Polar residues" evidence="1">
    <location>
        <begin position="34"/>
        <end position="50"/>
    </location>
</feature>